<dbReference type="EMBL" id="SHOA02000003">
    <property type="protein sequence ID" value="TDH68252.1"/>
    <property type="molecule type" value="Genomic_DNA"/>
</dbReference>
<dbReference type="CDD" id="cd11660">
    <property type="entry name" value="SANT_TRF"/>
    <property type="match status" value="1"/>
</dbReference>
<feature type="domain" description="Myb-like" evidence="3">
    <location>
        <begin position="354"/>
        <end position="411"/>
    </location>
</feature>
<proteinExistence type="predicted"/>
<evidence type="ECO:0000313" key="5">
    <source>
        <dbReference type="Proteomes" id="UP000294530"/>
    </source>
</evidence>
<protein>
    <recommendedName>
        <fullName evidence="3">Myb-like domain-containing protein</fullName>
    </recommendedName>
</protein>
<dbReference type="Gene3D" id="1.10.246.220">
    <property type="match status" value="1"/>
</dbReference>
<dbReference type="InterPro" id="IPR009057">
    <property type="entry name" value="Homeodomain-like_sf"/>
</dbReference>
<dbReference type="KEGG" id="blac:94348522"/>
<dbReference type="OrthoDB" id="608866at2759"/>
<sequence length="437" mass="49992">MSDSRVALEYCGEFLSHIGALDEANGSFFSKIFLAVSCNADYPCLSAAIAEILCKTGVELPESSSFRRRALLAAMRREVDANPMDSVFVFERLLYLDAVQPSRSSHALFDSPLFFHLLVERYAAAFHGLDAELFKLESDDLCYTDEIYETCLLIRDTMNESGYGANLTKFLTAFELLFKQNEPKDCWDAFYARHHLNDAIFRRDMKRALWVIESVTLGPTKLELVLPAVPVEPFKKRISRTILEKKFRGTREEWQHFAQIYSIPGDPQHQRDVIDPERHQEDVGSNRATMLSVDEEATESIHSNMSEESSTEEIPVSIPRRATKTSIAIDQEDRRAVSRKRLRKEDDQVAATEQRGAKRSRWTEEEVTALMEGYQLYHSYSNVWVLIKSKFPNELQGRSNVDLKDKFRNLVKYGKIQQLPSVTTTETKGNCTGNDQD</sequence>
<dbReference type="SUPFAM" id="SSF46689">
    <property type="entry name" value="Homeodomain-like"/>
    <property type="match status" value="1"/>
</dbReference>
<name>A0A976IDU5_BRELC</name>
<dbReference type="GeneID" id="94348522"/>
<keyword evidence="1" id="KW-0539">Nucleus</keyword>
<dbReference type="AlphaFoldDB" id="A0A976IDU5"/>
<dbReference type="PANTHER" id="PTHR46734:SF1">
    <property type="entry name" value="TELOMERIC REPEAT-BINDING FACTOR 1"/>
    <property type="match status" value="1"/>
</dbReference>
<accession>A0A976IDU5</accession>
<evidence type="ECO:0000256" key="1">
    <source>
        <dbReference type="ARBA" id="ARBA00023242"/>
    </source>
</evidence>
<dbReference type="InterPro" id="IPR052450">
    <property type="entry name" value="TRBD-Containing_Protein"/>
</dbReference>
<keyword evidence="5" id="KW-1185">Reference proteome</keyword>
<evidence type="ECO:0000313" key="4">
    <source>
        <dbReference type="EMBL" id="TDH68252.1"/>
    </source>
</evidence>
<dbReference type="RefSeq" id="XP_067817751.1">
    <property type="nucleotide sequence ID" value="XM_067962851.1"/>
</dbReference>
<reference evidence="4 5" key="1">
    <citation type="journal article" date="2021" name="Genome Biol.">
        <title>AFLAP: assembly-free linkage analysis pipeline using k-mers from genome sequencing data.</title>
        <authorList>
            <person name="Fletcher K."/>
            <person name="Zhang L."/>
            <person name="Gil J."/>
            <person name="Han R."/>
            <person name="Cavanaugh K."/>
            <person name="Michelmore R."/>
        </authorList>
    </citation>
    <scope>NUCLEOTIDE SEQUENCE [LARGE SCALE GENOMIC DNA]</scope>
    <source>
        <strain evidence="4 5">SF5</strain>
    </source>
</reference>
<organism evidence="4 5">
    <name type="scientific">Bremia lactucae</name>
    <name type="common">Lettuce downy mildew</name>
    <dbReference type="NCBI Taxonomy" id="4779"/>
    <lineage>
        <taxon>Eukaryota</taxon>
        <taxon>Sar</taxon>
        <taxon>Stramenopiles</taxon>
        <taxon>Oomycota</taxon>
        <taxon>Peronosporomycetes</taxon>
        <taxon>Peronosporales</taxon>
        <taxon>Peronosporaceae</taxon>
        <taxon>Bremia</taxon>
    </lineage>
</organism>
<dbReference type="SMART" id="SM00717">
    <property type="entry name" value="SANT"/>
    <property type="match status" value="1"/>
</dbReference>
<gene>
    <name evidence="4" type="ORF">CCR75_004765</name>
</gene>
<feature type="region of interest" description="Disordered" evidence="2">
    <location>
        <begin position="323"/>
        <end position="359"/>
    </location>
</feature>
<dbReference type="Proteomes" id="UP000294530">
    <property type="component" value="Unassembled WGS sequence"/>
</dbReference>
<dbReference type="PANTHER" id="PTHR46734">
    <property type="entry name" value="TELOMERIC REPEAT-BINDING FACTOR 1 TERF1"/>
    <property type="match status" value="1"/>
</dbReference>
<evidence type="ECO:0000256" key="2">
    <source>
        <dbReference type="SAM" id="MobiDB-lite"/>
    </source>
</evidence>
<evidence type="ECO:0000259" key="3">
    <source>
        <dbReference type="PROSITE" id="PS50090"/>
    </source>
</evidence>
<dbReference type="PROSITE" id="PS50090">
    <property type="entry name" value="MYB_LIKE"/>
    <property type="match status" value="1"/>
</dbReference>
<comment type="caution">
    <text evidence="4">The sequence shown here is derived from an EMBL/GenBank/DDBJ whole genome shotgun (WGS) entry which is preliminary data.</text>
</comment>
<dbReference type="InterPro" id="IPR001005">
    <property type="entry name" value="SANT/Myb"/>
</dbReference>